<gene>
    <name evidence="2" type="ORF">AAFF_G00005880</name>
</gene>
<protein>
    <submittedName>
        <fullName evidence="2">Uncharacterized protein</fullName>
    </submittedName>
</protein>
<keyword evidence="3" id="KW-1185">Reference proteome</keyword>
<proteinExistence type="predicted"/>
<reference evidence="2" key="1">
    <citation type="journal article" date="2023" name="Science">
        <title>Genome structures resolve the early diversification of teleost fishes.</title>
        <authorList>
            <person name="Parey E."/>
            <person name="Louis A."/>
            <person name="Montfort J."/>
            <person name="Bouchez O."/>
            <person name="Roques C."/>
            <person name="Iampietro C."/>
            <person name="Lluch J."/>
            <person name="Castinel A."/>
            <person name="Donnadieu C."/>
            <person name="Desvignes T."/>
            <person name="Floi Bucao C."/>
            <person name="Jouanno E."/>
            <person name="Wen M."/>
            <person name="Mejri S."/>
            <person name="Dirks R."/>
            <person name="Jansen H."/>
            <person name="Henkel C."/>
            <person name="Chen W.J."/>
            <person name="Zahm M."/>
            <person name="Cabau C."/>
            <person name="Klopp C."/>
            <person name="Thompson A.W."/>
            <person name="Robinson-Rechavi M."/>
            <person name="Braasch I."/>
            <person name="Lecointre G."/>
            <person name="Bobe J."/>
            <person name="Postlethwait J.H."/>
            <person name="Berthelot C."/>
            <person name="Roest Crollius H."/>
            <person name="Guiguen Y."/>
        </authorList>
    </citation>
    <scope>NUCLEOTIDE SEQUENCE</scope>
    <source>
        <strain evidence="2">NC1722</strain>
    </source>
</reference>
<comment type="caution">
    <text evidence="2">The sequence shown here is derived from an EMBL/GenBank/DDBJ whole genome shotgun (WGS) entry which is preliminary data.</text>
</comment>
<organism evidence="2 3">
    <name type="scientific">Aldrovandia affinis</name>
    <dbReference type="NCBI Taxonomy" id="143900"/>
    <lineage>
        <taxon>Eukaryota</taxon>
        <taxon>Metazoa</taxon>
        <taxon>Chordata</taxon>
        <taxon>Craniata</taxon>
        <taxon>Vertebrata</taxon>
        <taxon>Euteleostomi</taxon>
        <taxon>Actinopterygii</taxon>
        <taxon>Neopterygii</taxon>
        <taxon>Teleostei</taxon>
        <taxon>Notacanthiformes</taxon>
        <taxon>Halosauridae</taxon>
        <taxon>Aldrovandia</taxon>
    </lineage>
</organism>
<dbReference type="Proteomes" id="UP001221898">
    <property type="component" value="Unassembled WGS sequence"/>
</dbReference>
<name>A0AAD7TDR5_9TELE</name>
<dbReference type="EMBL" id="JAINUG010000001">
    <property type="protein sequence ID" value="KAJ8419089.1"/>
    <property type="molecule type" value="Genomic_DNA"/>
</dbReference>
<evidence type="ECO:0000313" key="3">
    <source>
        <dbReference type="Proteomes" id="UP001221898"/>
    </source>
</evidence>
<dbReference type="AlphaFoldDB" id="A0AAD7TDR5"/>
<feature type="region of interest" description="Disordered" evidence="1">
    <location>
        <begin position="109"/>
        <end position="145"/>
    </location>
</feature>
<accession>A0AAD7TDR5</accession>
<evidence type="ECO:0000313" key="2">
    <source>
        <dbReference type="EMBL" id="KAJ8419089.1"/>
    </source>
</evidence>
<sequence length="209" mass="23199">MRRVFTATLSRICSRFVFAGSSPPFRAAAVGRLLGQETEDTFEHLFSSRDQRCAAISCSFGMQKNPHATKDWFPSHQIQFSRRTVAQLPMCCTHNKQLIIRWSHETLGVPTPNDSTSSPSGHDPSVPIGCPSSVRSPGRGHASKTMIRTPHFSLPHSEGLSSADYRPCCVLRDHMVSKTWKGQETLKLIGLQKAQQSNKGQEGLMFFIA</sequence>
<evidence type="ECO:0000256" key="1">
    <source>
        <dbReference type="SAM" id="MobiDB-lite"/>
    </source>
</evidence>